<feature type="domain" description="Pyrroline-5-carboxylate reductase catalytic N-terminal" evidence="1">
    <location>
        <begin position="2"/>
        <end position="89"/>
    </location>
</feature>
<evidence type="ECO:0000313" key="3">
    <source>
        <dbReference type="EMBL" id="MBE6266344.1"/>
    </source>
</evidence>
<dbReference type="Gene3D" id="3.40.50.720">
    <property type="entry name" value="NAD(P)-binding Rossmann-like Domain"/>
    <property type="match status" value="1"/>
</dbReference>
<evidence type="ECO:0000259" key="1">
    <source>
        <dbReference type="Pfam" id="PF03807"/>
    </source>
</evidence>
<proteinExistence type="predicted"/>
<feature type="domain" description="DUF2520" evidence="2">
    <location>
        <begin position="126"/>
        <end position="250"/>
    </location>
</feature>
<evidence type="ECO:0000259" key="2">
    <source>
        <dbReference type="Pfam" id="PF10728"/>
    </source>
</evidence>
<accession>A0A928GHK5</accession>
<dbReference type="Gene3D" id="1.10.1040.20">
    <property type="entry name" value="ProC-like, C-terminal domain"/>
    <property type="match status" value="1"/>
</dbReference>
<dbReference type="Proteomes" id="UP000763088">
    <property type="component" value="Unassembled WGS sequence"/>
</dbReference>
<reference evidence="3" key="1">
    <citation type="submission" date="2019-04" db="EMBL/GenBank/DDBJ databases">
        <title>Evolution of Biomass-Degrading Anaerobic Consortia Revealed by Metagenomics.</title>
        <authorList>
            <person name="Peng X."/>
        </authorList>
    </citation>
    <scope>NUCLEOTIDE SEQUENCE</scope>
    <source>
        <strain evidence="3">SIG141</strain>
    </source>
</reference>
<sequence length="266" mass="29332">MKIVIIGSGNLATQLSLALSDAGQQIVQVFSKTEKHARELAGKLGCAYTANADEIDGNADVYIISVKDDAISGIATKVGEKARNAIVVHTAGSIAMDVLKGKAQHYGVFYPMQTFSKNRRVSFREIPCFLEASDDETLNTIRKIADGISENVVLADSAQRKKIHLAAVLACNFTNHCYRLAEKVLQEEQIDFKLFLPLIDETARKVSVLSPKQAQTGPMMRWDTGVMDMQINLLSDERTKQIYRLMAESIHEDATSTDDTCHQPKA</sequence>
<dbReference type="PANTHER" id="PTHR40459:SF1">
    <property type="entry name" value="CONSERVED HYPOTHETICAL ALANINE AND LEUCINE RICH PROTEIN"/>
    <property type="match status" value="1"/>
</dbReference>
<dbReference type="Pfam" id="PF10728">
    <property type="entry name" value="DUF2520"/>
    <property type="match status" value="1"/>
</dbReference>
<organism evidence="3 4">
    <name type="scientific">Xylanibacter ruminicola</name>
    <name type="common">Prevotella ruminicola</name>
    <dbReference type="NCBI Taxonomy" id="839"/>
    <lineage>
        <taxon>Bacteria</taxon>
        <taxon>Pseudomonadati</taxon>
        <taxon>Bacteroidota</taxon>
        <taxon>Bacteroidia</taxon>
        <taxon>Bacteroidales</taxon>
        <taxon>Prevotellaceae</taxon>
        <taxon>Xylanibacter</taxon>
    </lineage>
</organism>
<dbReference type="PANTHER" id="PTHR40459">
    <property type="entry name" value="CONSERVED HYPOTHETICAL ALANINE AND LEUCINE RICH PROTEIN"/>
    <property type="match status" value="1"/>
</dbReference>
<name>A0A928GHK5_XYLRU</name>
<dbReference type="InterPro" id="IPR036291">
    <property type="entry name" value="NAD(P)-bd_dom_sf"/>
</dbReference>
<comment type="caution">
    <text evidence="3">The sequence shown here is derived from an EMBL/GenBank/DDBJ whole genome shotgun (WGS) entry which is preliminary data.</text>
</comment>
<gene>
    <name evidence="3" type="ORF">E7102_07740</name>
</gene>
<dbReference type="AlphaFoldDB" id="A0A928GHK5"/>
<dbReference type="SUPFAM" id="SSF48179">
    <property type="entry name" value="6-phosphogluconate dehydrogenase C-terminal domain-like"/>
    <property type="match status" value="1"/>
</dbReference>
<dbReference type="InterPro" id="IPR018931">
    <property type="entry name" value="DUF2520"/>
</dbReference>
<dbReference type="Pfam" id="PF03807">
    <property type="entry name" value="F420_oxidored"/>
    <property type="match status" value="1"/>
</dbReference>
<evidence type="ECO:0000313" key="4">
    <source>
        <dbReference type="Proteomes" id="UP000763088"/>
    </source>
</evidence>
<dbReference type="SUPFAM" id="SSF51735">
    <property type="entry name" value="NAD(P)-binding Rossmann-fold domains"/>
    <property type="match status" value="1"/>
</dbReference>
<protein>
    <submittedName>
        <fullName evidence="3">DUF2520 domain-containing protein</fullName>
    </submittedName>
</protein>
<dbReference type="EMBL" id="SUYD01000008">
    <property type="protein sequence ID" value="MBE6266344.1"/>
    <property type="molecule type" value="Genomic_DNA"/>
</dbReference>
<dbReference type="InterPro" id="IPR037108">
    <property type="entry name" value="TM1727-like_C_sf"/>
</dbReference>
<dbReference type="InterPro" id="IPR028939">
    <property type="entry name" value="P5C_Rdtase_cat_N"/>
</dbReference>
<dbReference type="InterPro" id="IPR008927">
    <property type="entry name" value="6-PGluconate_DH-like_C_sf"/>
</dbReference>